<proteinExistence type="predicted"/>
<dbReference type="EMBL" id="VCNI01000004">
    <property type="protein sequence ID" value="TMU50682.1"/>
    <property type="molecule type" value="Genomic_DNA"/>
</dbReference>
<evidence type="ECO:0000313" key="2">
    <source>
        <dbReference type="Proteomes" id="UP000751614"/>
    </source>
</evidence>
<protein>
    <submittedName>
        <fullName evidence="1">Transposase</fullName>
    </submittedName>
</protein>
<dbReference type="RefSeq" id="WP_138838926.1">
    <property type="nucleotide sequence ID" value="NZ_VCNI01000004.1"/>
</dbReference>
<evidence type="ECO:0000313" key="1">
    <source>
        <dbReference type="EMBL" id="TMU50682.1"/>
    </source>
</evidence>
<dbReference type="SUPFAM" id="SSF53098">
    <property type="entry name" value="Ribonuclease H-like"/>
    <property type="match status" value="1"/>
</dbReference>
<dbReference type="PANTHER" id="PTHR47515">
    <property type="entry name" value="LOW CALCIUM RESPONSE LOCUS PROTEIN T"/>
    <property type="match status" value="1"/>
</dbReference>
<dbReference type="PANTHER" id="PTHR47515:SF2">
    <property type="entry name" value="INTEGRASE CORE DOMAIN PROTEIN"/>
    <property type="match status" value="1"/>
</dbReference>
<gene>
    <name evidence="1" type="ORF">FGG15_17935</name>
</gene>
<sequence>MALPFLGALVREPYRLVLVTPSVIWVDKGRESTSSNFQLWCSPNDIEIKCIQLGKPVQNSLVGRFDRSSRQKVPNAYPPKSLLQVRVLT</sequence>
<reference evidence="1 2" key="1">
    <citation type="submission" date="2019-05" db="EMBL/GenBank/DDBJ databases">
        <title>Flagellimonas sp. AsT0115, sp. nov., isolated from a marine red algae, Asparagopsis taxiformis.</title>
        <authorList>
            <person name="Kim J."/>
            <person name="Jeong S.E."/>
            <person name="Jeon C.O."/>
        </authorList>
    </citation>
    <scope>NUCLEOTIDE SEQUENCE [LARGE SCALE GENOMIC DNA]</scope>
    <source>
        <strain evidence="1 2">AsT0115</strain>
    </source>
</reference>
<dbReference type="InterPro" id="IPR036397">
    <property type="entry name" value="RNaseH_sf"/>
</dbReference>
<dbReference type="InterPro" id="IPR012337">
    <property type="entry name" value="RNaseH-like_sf"/>
</dbReference>
<name>A0ABY2WHA3_9FLAO</name>
<dbReference type="Gene3D" id="3.30.420.10">
    <property type="entry name" value="Ribonuclease H-like superfamily/Ribonuclease H"/>
    <property type="match status" value="1"/>
</dbReference>
<organism evidence="1 2">
    <name type="scientific">Flagellimonas algicola</name>
    <dbReference type="NCBI Taxonomy" id="2583815"/>
    <lineage>
        <taxon>Bacteria</taxon>
        <taxon>Pseudomonadati</taxon>
        <taxon>Bacteroidota</taxon>
        <taxon>Flavobacteriia</taxon>
        <taxon>Flavobacteriales</taxon>
        <taxon>Flavobacteriaceae</taxon>
        <taxon>Flagellimonas</taxon>
    </lineage>
</organism>
<accession>A0ABY2WHA3</accession>
<dbReference type="Proteomes" id="UP000751614">
    <property type="component" value="Unassembled WGS sequence"/>
</dbReference>
<keyword evidence="2" id="KW-1185">Reference proteome</keyword>
<comment type="caution">
    <text evidence="1">The sequence shown here is derived from an EMBL/GenBank/DDBJ whole genome shotgun (WGS) entry which is preliminary data.</text>
</comment>